<accession>A0ABD5XE18</accession>
<sequence length="92" mass="9052">MNAQNSRVLVPGFALVAVVLTTLVVMVAGGGMMEIAYALGAGAGVGVVVVGSYTISSKKGLPNSHSVAIAGIALGVLVIIAISARLLTKFGA</sequence>
<evidence type="ECO:0000313" key="2">
    <source>
        <dbReference type="EMBL" id="MFC7127323.1"/>
    </source>
</evidence>
<evidence type="ECO:0000313" key="3">
    <source>
        <dbReference type="Proteomes" id="UP001596414"/>
    </source>
</evidence>
<feature type="transmembrane region" description="Helical" evidence="1">
    <location>
        <begin position="67"/>
        <end position="87"/>
    </location>
</feature>
<comment type="caution">
    <text evidence="2">The sequence shown here is derived from an EMBL/GenBank/DDBJ whole genome shotgun (WGS) entry which is preliminary data.</text>
</comment>
<proteinExistence type="predicted"/>
<keyword evidence="1" id="KW-0472">Membrane</keyword>
<dbReference type="RefSeq" id="WP_267636525.1">
    <property type="nucleotide sequence ID" value="NZ_JAODIY010000005.1"/>
</dbReference>
<keyword evidence="1" id="KW-0812">Transmembrane</keyword>
<evidence type="ECO:0000256" key="1">
    <source>
        <dbReference type="SAM" id="Phobius"/>
    </source>
</evidence>
<keyword evidence="1" id="KW-1133">Transmembrane helix</keyword>
<feature type="transmembrane region" description="Helical" evidence="1">
    <location>
        <begin position="12"/>
        <end position="29"/>
    </location>
</feature>
<dbReference type="AlphaFoldDB" id="A0ABD5XE18"/>
<evidence type="ECO:0008006" key="4">
    <source>
        <dbReference type="Google" id="ProtNLM"/>
    </source>
</evidence>
<protein>
    <recommendedName>
        <fullName evidence="4">Major facilitator superfamily (MFS) profile domain-containing protein</fullName>
    </recommendedName>
</protein>
<dbReference type="EMBL" id="JBHSZQ010000049">
    <property type="protein sequence ID" value="MFC7127323.1"/>
    <property type="molecule type" value="Genomic_DNA"/>
</dbReference>
<gene>
    <name evidence="2" type="ORF">ACFQJ7_15080</name>
</gene>
<organism evidence="2 3">
    <name type="scientific">Halovenus rubra</name>
    <dbReference type="NCBI Taxonomy" id="869890"/>
    <lineage>
        <taxon>Archaea</taxon>
        <taxon>Methanobacteriati</taxon>
        <taxon>Methanobacteriota</taxon>
        <taxon>Stenosarchaea group</taxon>
        <taxon>Halobacteria</taxon>
        <taxon>Halobacteriales</taxon>
        <taxon>Haloarculaceae</taxon>
        <taxon>Halovenus</taxon>
    </lineage>
</organism>
<feature type="transmembrane region" description="Helical" evidence="1">
    <location>
        <begin position="35"/>
        <end position="55"/>
    </location>
</feature>
<name>A0ABD5XE18_9EURY</name>
<dbReference type="Proteomes" id="UP001596414">
    <property type="component" value="Unassembled WGS sequence"/>
</dbReference>
<reference evidence="2 3" key="1">
    <citation type="journal article" date="2014" name="Int. J. Syst. Evol. Microbiol.">
        <title>Complete genome sequence of Corynebacterium casei LMG S-19264T (=DSM 44701T), isolated from a smear-ripened cheese.</title>
        <authorList>
            <consortium name="US DOE Joint Genome Institute (JGI-PGF)"/>
            <person name="Walter F."/>
            <person name="Albersmeier A."/>
            <person name="Kalinowski J."/>
            <person name="Ruckert C."/>
        </authorList>
    </citation>
    <scope>NUCLEOTIDE SEQUENCE [LARGE SCALE GENOMIC DNA]</scope>
    <source>
        <strain evidence="2 3">CGMCC 4.7215</strain>
    </source>
</reference>